<dbReference type="InterPro" id="IPR011032">
    <property type="entry name" value="GroES-like_sf"/>
</dbReference>
<feature type="domain" description="Enoyl reductase (ER)" evidence="3">
    <location>
        <begin position="10"/>
        <end position="321"/>
    </location>
</feature>
<dbReference type="Gene3D" id="3.40.50.720">
    <property type="entry name" value="NAD(P)-binding Rossmann-like Domain"/>
    <property type="match status" value="1"/>
</dbReference>
<gene>
    <name evidence="4" type="ORF">MED217_06991</name>
</gene>
<evidence type="ECO:0000313" key="4">
    <source>
        <dbReference type="EMBL" id="EAQ49130.1"/>
    </source>
</evidence>
<dbReference type="GO" id="GO:0016651">
    <property type="term" value="F:oxidoreductase activity, acting on NAD(P)H"/>
    <property type="evidence" value="ECO:0007669"/>
    <property type="project" value="TreeGrafter"/>
</dbReference>
<dbReference type="SMART" id="SM00829">
    <property type="entry name" value="PKS_ER"/>
    <property type="match status" value="1"/>
</dbReference>
<dbReference type="InterPro" id="IPR014189">
    <property type="entry name" value="Quinone_OxRdtase_PIG3"/>
</dbReference>
<name>A3XMU6_LEEBM</name>
<evidence type="ECO:0000313" key="5">
    <source>
        <dbReference type="Proteomes" id="UP000001601"/>
    </source>
</evidence>
<dbReference type="Pfam" id="PF08240">
    <property type="entry name" value="ADH_N"/>
    <property type="match status" value="1"/>
</dbReference>
<dbReference type="eggNOG" id="COG0604">
    <property type="taxonomic scope" value="Bacteria"/>
</dbReference>
<protein>
    <submittedName>
        <fullName evidence="4">Quinone oxidoreductase</fullName>
    </submittedName>
</protein>
<dbReference type="OrthoDB" id="9787435at2"/>
<dbReference type="CDD" id="cd05276">
    <property type="entry name" value="p53_inducible_oxidoreductase"/>
    <property type="match status" value="1"/>
</dbReference>
<dbReference type="Proteomes" id="UP000001601">
    <property type="component" value="Unassembled WGS sequence"/>
</dbReference>
<dbReference type="PANTHER" id="PTHR48106:SF8">
    <property type="entry name" value="OS02G0805600 PROTEIN"/>
    <property type="match status" value="1"/>
</dbReference>
<dbReference type="InterPro" id="IPR036291">
    <property type="entry name" value="NAD(P)-bd_dom_sf"/>
</dbReference>
<dbReference type="RefSeq" id="WP_009779779.1">
    <property type="nucleotide sequence ID" value="NZ_CH672395.1"/>
</dbReference>
<proteinExistence type="predicted"/>
<evidence type="ECO:0000256" key="2">
    <source>
        <dbReference type="ARBA" id="ARBA00023002"/>
    </source>
</evidence>
<dbReference type="PANTHER" id="PTHR48106">
    <property type="entry name" value="QUINONE OXIDOREDUCTASE PIG3-RELATED"/>
    <property type="match status" value="1"/>
</dbReference>
<dbReference type="SUPFAM" id="SSF50129">
    <property type="entry name" value="GroES-like"/>
    <property type="match status" value="1"/>
</dbReference>
<dbReference type="AlphaFoldDB" id="A3XMU6"/>
<dbReference type="Gene3D" id="3.90.180.10">
    <property type="entry name" value="Medium-chain alcohol dehydrogenases, catalytic domain"/>
    <property type="match status" value="1"/>
</dbReference>
<dbReference type="HOGENOM" id="CLU_026673_3_4_10"/>
<organism evidence="4 5">
    <name type="scientific">Leeuwenhoekiella blandensis (strain CECT 7118 / CCUG 51940 / KCTC 22103 / MED217)</name>
    <name type="common">Flavobacterium sp. (strain MED217)</name>
    <dbReference type="NCBI Taxonomy" id="398720"/>
    <lineage>
        <taxon>Bacteria</taxon>
        <taxon>Pseudomonadati</taxon>
        <taxon>Bacteroidota</taxon>
        <taxon>Flavobacteriia</taxon>
        <taxon>Flavobacteriales</taxon>
        <taxon>Flavobacteriaceae</taxon>
        <taxon>Leeuwenhoekiella</taxon>
    </lineage>
</organism>
<keyword evidence="2" id="KW-0560">Oxidoreductase</keyword>
<dbReference type="InterPro" id="IPR020843">
    <property type="entry name" value="ER"/>
</dbReference>
<accession>A3XMU6</accession>
<dbReference type="Pfam" id="PF13602">
    <property type="entry name" value="ADH_zinc_N_2"/>
    <property type="match status" value="1"/>
</dbReference>
<dbReference type="InterPro" id="IPR013154">
    <property type="entry name" value="ADH-like_N"/>
</dbReference>
<comment type="caution">
    <text evidence="4">The sequence shown here is derived from an EMBL/GenBank/DDBJ whole genome shotgun (WGS) entry which is preliminary data.</text>
</comment>
<reference evidence="4 5" key="1">
    <citation type="journal article" date="2007" name="Nature">
        <title>Light stimulates growth of proteorhodopsin-containing marine Flavobacteria.</title>
        <authorList>
            <person name="Gomez-Consarnau L."/>
            <person name="Gonzalez J.M."/>
            <person name="Coll-Llado M."/>
            <person name="Gourdon P."/>
            <person name="Pascher T."/>
            <person name="Neutze R."/>
            <person name="Pedros-Alio C."/>
            <person name="Pinhassi J."/>
        </authorList>
    </citation>
    <scope>NUCLEOTIDE SEQUENCE [LARGE SCALE GENOMIC DNA]</scope>
    <source>
        <strain evidence="4 5">MED217</strain>
    </source>
</reference>
<dbReference type="GO" id="GO:0070402">
    <property type="term" value="F:NADPH binding"/>
    <property type="evidence" value="ECO:0007669"/>
    <property type="project" value="TreeGrafter"/>
</dbReference>
<dbReference type="STRING" id="398720.MED217_06991"/>
<dbReference type="SUPFAM" id="SSF51735">
    <property type="entry name" value="NAD(P)-binding Rossmann-fold domains"/>
    <property type="match status" value="1"/>
</dbReference>
<keyword evidence="1" id="KW-0521">NADP</keyword>
<keyword evidence="5" id="KW-1185">Reference proteome</keyword>
<dbReference type="EMBL" id="AANC01000005">
    <property type="protein sequence ID" value="EAQ49130.1"/>
    <property type="molecule type" value="Genomic_DNA"/>
</dbReference>
<evidence type="ECO:0000256" key="1">
    <source>
        <dbReference type="ARBA" id="ARBA00022857"/>
    </source>
</evidence>
<evidence type="ECO:0000259" key="3">
    <source>
        <dbReference type="SMART" id="SM00829"/>
    </source>
</evidence>
<dbReference type="NCBIfam" id="TIGR02824">
    <property type="entry name" value="quinone_pig3"/>
    <property type="match status" value="1"/>
</dbReference>
<sequence>MKAIYITQAGGPEVLQYKDYHLPQLQQHEVQIAVRAAGVNRSDILTRNNPDAYGGDTPKAQIPGLEVAGEVLAVGEQVKGFKVGDAVCALVPGGGYATHSNVDARLCLPVPEGLSYTEAAALPEVVFTVWFNVFQQAKAKEGEGLLIHGGTSGIGVMGLQIAKALGLKTFTTVGSQEKLDFIEEHQLAKGINYKETAFEEAFKNDKIDVILDMVGGDYTQRNLELLNTKGRLIHINGMKSLTPQINLWTMMSKQLILSGSLLKPQPVEVKKRIAREVKEKVWPLLASGQVKPIIHKVFKLEEAAQAHQLMESSAHIGKIILENSAS</sequence>